<gene>
    <name evidence="2" type="ORF">AB0L03_07850</name>
</gene>
<dbReference type="RefSeq" id="WP_366087226.1">
    <property type="nucleotide sequence ID" value="NZ_JBFASG010000005.1"/>
</dbReference>
<organism evidence="2 3">
    <name type="scientific">Streptomyces roseoverticillatus</name>
    <dbReference type="NCBI Taxonomy" id="66429"/>
    <lineage>
        <taxon>Bacteria</taxon>
        <taxon>Bacillati</taxon>
        <taxon>Actinomycetota</taxon>
        <taxon>Actinomycetes</taxon>
        <taxon>Kitasatosporales</taxon>
        <taxon>Streptomycetaceae</taxon>
        <taxon>Streptomyces</taxon>
    </lineage>
</organism>
<feature type="chain" id="PRO_5047183344" description="Secreted protein" evidence="1">
    <location>
        <begin position="25"/>
        <end position="60"/>
    </location>
</feature>
<name>A0ABV3IR85_9ACTN</name>
<proteinExistence type="predicted"/>
<keyword evidence="1" id="KW-0732">Signal</keyword>
<accession>A0ABV3IR85</accession>
<evidence type="ECO:0000313" key="3">
    <source>
        <dbReference type="Proteomes" id="UP001552479"/>
    </source>
</evidence>
<protein>
    <recommendedName>
        <fullName evidence="4">Secreted protein</fullName>
    </recommendedName>
</protein>
<evidence type="ECO:0000256" key="1">
    <source>
        <dbReference type="SAM" id="SignalP"/>
    </source>
</evidence>
<feature type="signal peptide" evidence="1">
    <location>
        <begin position="1"/>
        <end position="24"/>
    </location>
</feature>
<evidence type="ECO:0008006" key="4">
    <source>
        <dbReference type="Google" id="ProtNLM"/>
    </source>
</evidence>
<dbReference type="Proteomes" id="UP001552479">
    <property type="component" value="Unassembled WGS sequence"/>
</dbReference>
<comment type="caution">
    <text evidence="2">The sequence shown here is derived from an EMBL/GenBank/DDBJ whole genome shotgun (WGS) entry which is preliminary data.</text>
</comment>
<evidence type="ECO:0000313" key="2">
    <source>
        <dbReference type="EMBL" id="MEV4922755.1"/>
    </source>
</evidence>
<dbReference type="EMBL" id="JBFASG010000005">
    <property type="protein sequence ID" value="MEV4922755.1"/>
    <property type="molecule type" value="Genomic_DNA"/>
</dbReference>
<sequence>MRRIAAVVLGTAALLGALATPAAADPDSSAIGGTAASAAATVQNLITGAEATVDNLTGGL</sequence>
<keyword evidence="3" id="KW-1185">Reference proteome</keyword>
<reference evidence="2 3" key="1">
    <citation type="submission" date="2024-06" db="EMBL/GenBank/DDBJ databases">
        <title>The Natural Products Discovery Center: Release of the First 8490 Sequenced Strains for Exploring Actinobacteria Biosynthetic Diversity.</title>
        <authorList>
            <person name="Kalkreuter E."/>
            <person name="Kautsar S.A."/>
            <person name="Yang D."/>
            <person name="Bader C.D."/>
            <person name="Teijaro C.N."/>
            <person name="Fluegel L."/>
            <person name="Davis C.M."/>
            <person name="Simpson J.R."/>
            <person name="Lauterbach L."/>
            <person name="Steele A.D."/>
            <person name="Gui C."/>
            <person name="Meng S."/>
            <person name="Li G."/>
            <person name="Viehrig K."/>
            <person name="Ye F."/>
            <person name="Su P."/>
            <person name="Kiefer A.F."/>
            <person name="Nichols A."/>
            <person name="Cepeda A.J."/>
            <person name="Yan W."/>
            <person name="Fan B."/>
            <person name="Jiang Y."/>
            <person name="Adhikari A."/>
            <person name="Zheng C.-J."/>
            <person name="Schuster L."/>
            <person name="Cowan T.M."/>
            <person name="Smanski M.J."/>
            <person name="Chevrette M.G."/>
            <person name="De Carvalho L.P.S."/>
            <person name="Shen B."/>
        </authorList>
    </citation>
    <scope>NUCLEOTIDE SEQUENCE [LARGE SCALE GENOMIC DNA]</scope>
    <source>
        <strain evidence="2 3">NPDC053791</strain>
    </source>
</reference>